<accession>A0A8I0DPV8</accession>
<comment type="caution">
    <text evidence="2">The sequence shown here is derived from an EMBL/GenBank/DDBJ whole genome shotgun (WGS) entry which is preliminary data.</text>
</comment>
<evidence type="ECO:0008006" key="4">
    <source>
        <dbReference type="Google" id="ProtNLM"/>
    </source>
</evidence>
<evidence type="ECO:0000313" key="3">
    <source>
        <dbReference type="Proteomes" id="UP000652847"/>
    </source>
</evidence>
<dbReference type="AlphaFoldDB" id="A0A8I0DPV8"/>
<dbReference type="Proteomes" id="UP000652847">
    <property type="component" value="Unassembled WGS sequence"/>
</dbReference>
<keyword evidence="1" id="KW-1133">Transmembrane helix</keyword>
<name>A0A8I0DPV8_9FIRM</name>
<proteinExistence type="predicted"/>
<organism evidence="2 3">
    <name type="scientific">Blautia segnis</name>
    <dbReference type="NCBI Taxonomy" id="2763030"/>
    <lineage>
        <taxon>Bacteria</taxon>
        <taxon>Bacillati</taxon>
        <taxon>Bacillota</taxon>
        <taxon>Clostridia</taxon>
        <taxon>Lachnospirales</taxon>
        <taxon>Lachnospiraceae</taxon>
        <taxon>Blautia</taxon>
    </lineage>
</organism>
<feature type="transmembrane region" description="Helical" evidence="1">
    <location>
        <begin position="6"/>
        <end position="25"/>
    </location>
</feature>
<dbReference type="EMBL" id="JACOOT010000008">
    <property type="protein sequence ID" value="MBC5650105.1"/>
    <property type="molecule type" value="Genomic_DNA"/>
</dbReference>
<keyword evidence="1" id="KW-0472">Membrane</keyword>
<gene>
    <name evidence="2" type="ORF">H8S54_02940</name>
</gene>
<reference evidence="2 3" key="1">
    <citation type="submission" date="2020-08" db="EMBL/GenBank/DDBJ databases">
        <title>Genome public.</title>
        <authorList>
            <person name="Liu C."/>
            <person name="Sun Q."/>
        </authorList>
    </citation>
    <scope>NUCLEOTIDE SEQUENCE [LARGE SCALE GENOMIC DNA]</scope>
    <source>
        <strain evidence="2 3">BX17</strain>
    </source>
</reference>
<keyword evidence="3" id="KW-1185">Reference proteome</keyword>
<dbReference type="RefSeq" id="WP_021926485.1">
    <property type="nucleotide sequence ID" value="NZ_JACOOT010000008.1"/>
</dbReference>
<sequence length="165" mass="18417">MHPVTIVLLVILVILIGLLIGLYFFGKKTQKKQEEQQAQIEASKQTVSMLVIDKKRMPLKESGLPQMVIDQTPKLLRRSKLPIVKAKVGPKISILIADEKVFDLIPVKKEIKAEVSGLYIVGVKGIRGNLEAPAKKKKGFFARFKKSAEEAQAAQTETKKSKKKK</sequence>
<keyword evidence="1" id="KW-0812">Transmembrane</keyword>
<protein>
    <recommendedName>
        <fullName evidence="4">Type II secretion system protein G</fullName>
    </recommendedName>
</protein>
<evidence type="ECO:0000256" key="1">
    <source>
        <dbReference type="SAM" id="Phobius"/>
    </source>
</evidence>
<evidence type="ECO:0000313" key="2">
    <source>
        <dbReference type="EMBL" id="MBC5650105.1"/>
    </source>
</evidence>